<evidence type="ECO:0000313" key="2">
    <source>
        <dbReference type="Proteomes" id="UP001369736"/>
    </source>
</evidence>
<name>A0ABU8M5H3_9PSEU</name>
<dbReference type="RefSeq" id="WP_337703960.1">
    <property type="nucleotide sequence ID" value="NZ_JBBEGM010000006.1"/>
</dbReference>
<protein>
    <submittedName>
        <fullName evidence="1">Uncharacterized protein</fullName>
    </submittedName>
</protein>
<reference evidence="1 2" key="1">
    <citation type="submission" date="2024-03" db="EMBL/GenBank/DDBJ databases">
        <title>Actinomycetospora sp. OC33-EN07, a novel actinomycete isolated from wild orchid (Aerides multiflora).</title>
        <authorList>
            <person name="Suriyachadkun C."/>
        </authorList>
    </citation>
    <scope>NUCLEOTIDE SEQUENCE [LARGE SCALE GENOMIC DNA]</scope>
    <source>
        <strain evidence="1 2">OC33-EN07</strain>
    </source>
</reference>
<comment type="caution">
    <text evidence="1">The sequence shown here is derived from an EMBL/GenBank/DDBJ whole genome shotgun (WGS) entry which is preliminary data.</text>
</comment>
<gene>
    <name evidence="1" type="ORF">WCD58_15510</name>
</gene>
<proteinExistence type="predicted"/>
<evidence type="ECO:0000313" key="1">
    <source>
        <dbReference type="EMBL" id="MEJ2862579.1"/>
    </source>
</evidence>
<sequence length="75" mass="7438">MTGVAAATTTRVIGALAVPVLMEIAMDALVGSATLAPGVALVLSHPVTATEIGAFVAWQTVQVARGRGSAPSSYS</sequence>
<organism evidence="1 2">
    <name type="scientific">Actinomycetospora flava</name>
    <dbReference type="NCBI Taxonomy" id="3129232"/>
    <lineage>
        <taxon>Bacteria</taxon>
        <taxon>Bacillati</taxon>
        <taxon>Actinomycetota</taxon>
        <taxon>Actinomycetes</taxon>
        <taxon>Pseudonocardiales</taxon>
        <taxon>Pseudonocardiaceae</taxon>
        <taxon>Actinomycetospora</taxon>
    </lineage>
</organism>
<dbReference type="EMBL" id="JBBEGM010000006">
    <property type="protein sequence ID" value="MEJ2862579.1"/>
    <property type="molecule type" value="Genomic_DNA"/>
</dbReference>
<accession>A0ABU8M5H3</accession>
<keyword evidence="2" id="KW-1185">Reference proteome</keyword>
<dbReference type="Proteomes" id="UP001369736">
    <property type="component" value="Unassembled WGS sequence"/>
</dbReference>